<protein>
    <recommendedName>
        <fullName evidence="4">DUF3108 domain-containing protein</fullName>
    </recommendedName>
</protein>
<organism evidence="2 3">
    <name type="scientific">Martelella lutilitoris</name>
    <dbReference type="NCBI Taxonomy" id="2583532"/>
    <lineage>
        <taxon>Bacteria</taxon>
        <taxon>Pseudomonadati</taxon>
        <taxon>Pseudomonadota</taxon>
        <taxon>Alphaproteobacteria</taxon>
        <taxon>Hyphomicrobiales</taxon>
        <taxon>Aurantimonadaceae</taxon>
        <taxon>Martelella</taxon>
    </lineage>
</organism>
<evidence type="ECO:0000313" key="3">
    <source>
        <dbReference type="Proteomes" id="UP000596083"/>
    </source>
</evidence>
<dbReference type="Proteomes" id="UP000596083">
    <property type="component" value="Plasmid plas-002"/>
</dbReference>
<keyword evidence="1" id="KW-0732">Signal</keyword>
<reference evidence="2 3" key="1">
    <citation type="submission" date="2020-12" db="EMBL/GenBank/DDBJ databases">
        <authorList>
            <person name="Zheng R.K."/>
            <person name="Sun C.M."/>
        </authorList>
    </citation>
    <scope>NUCLEOTIDE SEQUENCE [LARGE SCALE GENOMIC DNA]</scope>
    <source>
        <strain evidence="2 3">ZRK001</strain>
        <plasmid evidence="2 3">plas-002</plasmid>
    </source>
</reference>
<name>A0A7T7HPV2_9HYPH</name>
<feature type="chain" id="PRO_5032581978" description="DUF3108 domain-containing protein" evidence="1">
    <location>
        <begin position="39"/>
        <end position="268"/>
    </location>
</feature>
<geneLocation type="plasmid" evidence="2 3">
    <name>plas-002</name>
</geneLocation>
<evidence type="ECO:0000313" key="2">
    <source>
        <dbReference type="EMBL" id="QQM33127.1"/>
    </source>
</evidence>
<accession>A0A7T7HPV2</accession>
<dbReference type="RefSeq" id="WP_200338476.1">
    <property type="nucleotide sequence ID" value="NZ_CP066788.1"/>
</dbReference>
<dbReference type="EMBL" id="CP066788">
    <property type="protein sequence ID" value="QQM33127.1"/>
    <property type="molecule type" value="Genomic_DNA"/>
</dbReference>
<evidence type="ECO:0008006" key="4">
    <source>
        <dbReference type="Google" id="ProtNLM"/>
    </source>
</evidence>
<evidence type="ECO:0000256" key="1">
    <source>
        <dbReference type="SAM" id="SignalP"/>
    </source>
</evidence>
<dbReference type="AlphaFoldDB" id="A0A7T7HPV2"/>
<gene>
    <name evidence="2" type="ORF">JET14_22005</name>
</gene>
<dbReference type="KEGG" id="mlut:JET14_22005"/>
<keyword evidence="2" id="KW-0614">Plasmid</keyword>
<proteinExistence type="predicted"/>
<feature type="signal peptide" evidence="1">
    <location>
        <begin position="1"/>
        <end position="38"/>
    </location>
</feature>
<sequence length="268" mass="30543">MKYTKENQSATPIRQSTGPAWFCLAFLAVVAFADTAPAEDTPLDCSVYRQGRLKTVDIAIARPEYWEDRTAYDMVSVRYRPEYNPAPWLPSGSPDDPTRWTLLAEINYETGQPVTRKERDETHSWTRPSFRMLLDGRPLPPARTLDILAGRSIADRDPGHVENGTFVYTPGPFERTGEDFHGFERINVLNVQGIRTRKNDFYILKDEQAGAVNSVLKCGKVDAYPNSQCSLYMNSGLLNQTIDFDRDKMTEITRIIHHARNYTLCLTE</sequence>